<dbReference type="SMART" id="SM00965">
    <property type="entry name" value="STN"/>
    <property type="match status" value="1"/>
</dbReference>
<dbReference type="InterPro" id="IPR039426">
    <property type="entry name" value="TonB-dep_rcpt-like"/>
</dbReference>
<dbReference type="Pfam" id="PF13715">
    <property type="entry name" value="CarbopepD_reg_2"/>
    <property type="match status" value="1"/>
</dbReference>
<dbReference type="NCBIfam" id="TIGR04057">
    <property type="entry name" value="SusC_RagA_signa"/>
    <property type="match status" value="1"/>
</dbReference>
<evidence type="ECO:0000256" key="3">
    <source>
        <dbReference type="ARBA" id="ARBA00022452"/>
    </source>
</evidence>
<evidence type="ECO:0000256" key="4">
    <source>
        <dbReference type="ARBA" id="ARBA00022692"/>
    </source>
</evidence>
<dbReference type="SUPFAM" id="SSF49464">
    <property type="entry name" value="Carboxypeptidase regulatory domain-like"/>
    <property type="match status" value="1"/>
</dbReference>
<keyword evidence="10" id="KW-0675">Receptor</keyword>
<reference evidence="10 11" key="1">
    <citation type="submission" date="2020-12" db="EMBL/GenBank/DDBJ databases">
        <title>Bacterial novel species Pedobacter sp. SD-b isolated from soil.</title>
        <authorList>
            <person name="Jung H.-Y."/>
        </authorList>
    </citation>
    <scope>NUCLEOTIDE SEQUENCE [LARGE SCALE GENOMIC DNA]</scope>
    <source>
        <strain evidence="10 11">SD-b</strain>
    </source>
</reference>
<dbReference type="NCBIfam" id="TIGR04056">
    <property type="entry name" value="OMP_RagA_SusC"/>
    <property type="match status" value="1"/>
</dbReference>
<evidence type="ECO:0000256" key="5">
    <source>
        <dbReference type="ARBA" id="ARBA00023136"/>
    </source>
</evidence>
<dbReference type="InterPro" id="IPR023997">
    <property type="entry name" value="TonB-dep_OMP_SusC/RagA_CS"/>
</dbReference>
<proteinExistence type="inferred from homology"/>
<dbReference type="RefSeq" id="WP_200586588.1">
    <property type="nucleotide sequence ID" value="NZ_JAEHFY010000016.1"/>
</dbReference>
<dbReference type="Gene3D" id="2.40.170.20">
    <property type="entry name" value="TonB-dependent receptor, beta-barrel domain"/>
    <property type="match status" value="1"/>
</dbReference>
<dbReference type="PROSITE" id="PS52016">
    <property type="entry name" value="TONB_DEPENDENT_REC_3"/>
    <property type="match status" value="1"/>
</dbReference>
<keyword evidence="2 7" id="KW-0813">Transport</keyword>
<feature type="domain" description="Secretin/TonB short N-terminal" evidence="9">
    <location>
        <begin position="47"/>
        <end position="98"/>
    </location>
</feature>
<comment type="similarity">
    <text evidence="7">Belongs to the TonB-dependent receptor family.</text>
</comment>
<keyword evidence="4 7" id="KW-0812">Transmembrane</keyword>
<dbReference type="InterPro" id="IPR012910">
    <property type="entry name" value="Plug_dom"/>
</dbReference>
<dbReference type="SUPFAM" id="SSF56935">
    <property type="entry name" value="Porins"/>
    <property type="match status" value="1"/>
</dbReference>
<keyword evidence="3 7" id="KW-1134">Transmembrane beta strand</keyword>
<dbReference type="InterPro" id="IPR037066">
    <property type="entry name" value="Plug_dom_sf"/>
</dbReference>
<evidence type="ECO:0000313" key="11">
    <source>
        <dbReference type="Proteomes" id="UP000660024"/>
    </source>
</evidence>
<dbReference type="InterPro" id="IPR023996">
    <property type="entry name" value="TonB-dep_OMP_SusC/RagA"/>
</dbReference>
<feature type="signal peptide" evidence="8">
    <location>
        <begin position="1"/>
        <end position="17"/>
    </location>
</feature>
<dbReference type="Gene3D" id="3.55.50.30">
    <property type="match status" value="1"/>
</dbReference>
<dbReference type="Proteomes" id="UP000660024">
    <property type="component" value="Unassembled WGS sequence"/>
</dbReference>
<keyword evidence="6 7" id="KW-0998">Cell outer membrane</keyword>
<evidence type="ECO:0000256" key="6">
    <source>
        <dbReference type="ARBA" id="ARBA00023237"/>
    </source>
</evidence>
<dbReference type="EMBL" id="JAEHFY010000016">
    <property type="protein sequence ID" value="MBK0383646.1"/>
    <property type="molecule type" value="Genomic_DNA"/>
</dbReference>
<evidence type="ECO:0000313" key="10">
    <source>
        <dbReference type="EMBL" id="MBK0383646.1"/>
    </source>
</evidence>
<gene>
    <name evidence="10" type="ORF">I5M32_11820</name>
</gene>
<keyword evidence="11" id="KW-1185">Reference proteome</keyword>
<organism evidence="10 11">
    <name type="scientific">Pedobacter segetis</name>
    <dbReference type="NCBI Taxonomy" id="2793069"/>
    <lineage>
        <taxon>Bacteria</taxon>
        <taxon>Pseudomonadati</taxon>
        <taxon>Bacteroidota</taxon>
        <taxon>Sphingobacteriia</taxon>
        <taxon>Sphingobacteriales</taxon>
        <taxon>Sphingobacteriaceae</taxon>
        <taxon>Pedobacter</taxon>
    </lineage>
</organism>
<protein>
    <submittedName>
        <fullName evidence="10">TonB-dependent receptor</fullName>
    </submittedName>
</protein>
<dbReference type="InterPro" id="IPR008969">
    <property type="entry name" value="CarboxyPept-like_regulatory"/>
</dbReference>
<evidence type="ECO:0000259" key="9">
    <source>
        <dbReference type="SMART" id="SM00965"/>
    </source>
</evidence>
<evidence type="ECO:0000256" key="1">
    <source>
        <dbReference type="ARBA" id="ARBA00004571"/>
    </source>
</evidence>
<accession>A0ABS1BLM9</accession>
<dbReference type="Gene3D" id="2.170.130.10">
    <property type="entry name" value="TonB-dependent receptor, plug domain"/>
    <property type="match status" value="1"/>
</dbReference>
<keyword evidence="5 7" id="KW-0472">Membrane</keyword>
<sequence>MKITIIILLSSLIQAHAAVSFAQNITLSKKNAPLEKVLKEIKSQSGYSFLYNDDALRTSNSVTVDFSNLTLKDALDKLFLSQPLSYTIKDKTVVIMPKETPFADHLDKIFSVVKIDGKVVDENGQPLPGVGIKLKGSSIGTLSNVNGEFSITVPDGNGTLIFSFIGYATQEVPLAGKTKLQISLKPITGGLDEVVVIGYGSVKKRDLTGAVSSVKAEDLVMSSGPEIGSMLKGKVAGLTIRQNSAQPGGGFDILVRGAGSVQASNQPLYVVDGFPITDIQQPALNSRYQTGTQSPLNSFNPNDIESIEVLKDASATSIYGARAANGVILITTKKGKEGKPSVNYSNNFSFQKFNENTFDVLPLNEWMQVRNAAGQEQWDFENKVAPYGFSTRDEVIANGVQPYRNQFTQNAINNVGRGTDWLSLVTRNGSTAQHNLSISGGSKDTKYLISGNYYNQDGVVKNSGFKRYSIRTNIDQDINKYIKLGVNLTASRIDNLNSQLGGDQYENSGVIRAAIQQGPQIQAIDENGNYPLNPQLALQPNPYSLLTISDQGRVDRMLLNSYLDITPIKDLTFKLKAGLDRGVTDRKSYIPTTTVNGATENGRASISDATTDDYLLEATGNYNKTFAGEHNFSFLVGASQQKLYNRFNSAAASGFITDAFLWNNLGAGTNQIAPSSTGSDNIFVSYFSRLNYNYKSKYLFTATVRTDGASVFAKNHKYGTFPSAAIAWNVAEEPFFNKIKNTVSQLKLRFSYGQTGNASISGIDGGSGANAFAAYGAYNAYLSGSDVPTTGVSLTRLENPDLKWETTTGSNFGVDYSLFNGKVEGSLEIYNNVISDLLDNKILNSYQQINTVIANIGKTRSRGFEFSVTTRNIQKKDFQWRTMFNIARYKDNWLERAPDFKPAVYVGDKDPIRAIYSRVSDGILQIGEAPPISQPALIPGDIKIKDINGFVRDAAGNPVVDANGRFQRTGAPDGIIDDADTKLMGTSDPSFMAGMTNILGYKNFSLNFDFNGLFGRSFADPNFVTYGVVAEPVYVQGYNALRTVKNRWTPTNPSTTQPSSFYGRSPYGSGDFFVQKAWFIRLQNVSLGYNVPTKLLKGVFSNARIHADAQNLFVITPYTGVDPETDSYTAAYPYIRTFTLGLNFTF</sequence>
<dbReference type="Gene3D" id="2.60.40.1120">
    <property type="entry name" value="Carboxypeptidase-like, regulatory domain"/>
    <property type="match status" value="1"/>
</dbReference>
<dbReference type="Pfam" id="PF07715">
    <property type="entry name" value="Plug"/>
    <property type="match status" value="1"/>
</dbReference>
<comment type="caution">
    <text evidence="10">The sequence shown here is derived from an EMBL/GenBank/DDBJ whole genome shotgun (WGS) entry which is preliminary data.</text>
</comment>
<name>A0ABS1BLM9_9SPHI</name>
<comment type="subcellular location">
    <subcellularLocation>
        <location evidence="1 7">Cell outer membrane</location>
        <topology evidence="1 7">Multi-pass membrane protein</topology>
    </subcellularLocation>
</comment>
<dbReference type="InterPro" id="IPR036942">
    <property type="entry name" value="Beta-barrel_TonB_sf"/>
</dbReference>
<evidence type="ECO:0000256" key="8">
    <source>
        <dbReference type="SAM" id="SignalP"/>
    </source>
</evidence>
<dbReference type="Pfam" id="PF07660">
    <property type="entry name" value="STN"/>
    <property type="match status" value="1"/>
</dbReference>
<keyword evidence="8" id="KW-0732">Signal</keyword>
<feature type="chain" id="PRO_5045952044" evidence="8">
    <location>
        <begin position="18"/>
        <end position="1146"/>
    </location>
</feature>
<dbReference type="InterPro" id="IPR011662">
    <property type="entry name" value="Secretin/TonB_short_N"/>
</dbReference>
<evidence type="ECO:0000256" key="2">
    <source>
        <dbReference type="ARBA" id="ARBA00022448"/>
    </source>
</evidence>
<evidence type="ECO:0000256" key="7">
    <source>
        <dbReference type="PROSITE-ProRule" id="PRU01360"/>
    </source>
</evidence>